<dbReference type="STRING" id="867345.SAMN05421693_102117"/>
<proteinExistence type="predicted"/>
<dbReference type="AlphaFoldDB" id="A0A1H8ZES9"/>
<keyword evidence="2" id="KW-1185">Reference proteome</keyword>
<name>A0A1H8ZES9_9GAMM</name>
<dbReference type="Proteomes" id="UP000199496">
    <property type="component" value="Unassembled WGS sequence"/>
</dbReference>
<accession>A0A1H8ZES9</accession>
<evidence type="ECO:0000313" key="2">
    <source>
        <dbReference type="Proteomes" id="UP000199496"/>
    </source>
</evidence>
<dbReference type="EMBL" id="FOFO01000002">
    <property type="protein sequence ID" value="SEP62916.1"/>
    <property type="molecule type" value="Genomic_DNA"/>
</dbReference>
<reference evidence="1 2" key="1">
    <citation type="submission" date="2016-10" db="EMBL/GenBank/DDBJ databases">
        <authorList>
            <person name="de Groot N.N."/>
        </authorList>
    </citation>
    <scope>NUCLEOTIDE SEQUENCE [LARGE SCALE GENOMIC DNA]</scope>
    <source>
        <strain evidence="1 2">B7-7</strain>
    </source>
</reference>
<organism evidence="1 2">
    <name type="scientific">Ectothiorhodospira magna</name>
    <dbReference type="NCBI Taxonomy" id="867345"/>
    <lineage>
        <taxon>Bacteria</taxon>
        <taxon>Pseudomonadati</taxon>
        <taxon>Pseudomonadota</taxon>
        <taxon>Gammaproteobacteria</taxon>
        <taxon>Chromatiales</taxon>
        <taxon>Ectothiorhodospiraceae</taxon>
        <taxon>Ectothiorhodospira</taxon>
    </lineage>
</organism>
<protein>
    <recommendedName>
        <fullName evidence="3">DUF4156 domain-containing protein</fullName>
    </recommendedName>
</protein>
<dbReference type="OrthoDB" id="6120981at2"/>
<evidence type="ECO:0008006" key="3">
    <source>
        <dbReference type="Google" id="ProtNLM"/>
    </source>
</evidence>
<dbReference type="PROSITE" id="PS51257">
    <property type="entry name" value="PROKAR_LIPOPROTEIN"/>
    <property type="match status" value="1"/>
</dbReference>
<dbReference type="RefSeq" id="WP_090202888.1">
    <property type="nucleotide sequence ID" value="NZ_FOFO01000002.1"/>
</dbReference>
<gene>
    <name evidence="1" type="ORF">SAMN05421693_102117</name>
</gene>
<dbReference type="InterPro" id="IPR025294">
    <property type="entry name" value="DUF4156"/>
</dbReference>
<sequence length="109" mass="11786">MSRVLPIGTLALLALTLTLGGCTFIKLTPGGERVRILEAHEIGNCERIGSTSASVAEQVGIFRRPPEKLTQEVEHAARNAAAEMGGDTLVPQGPLREGRRGYDVYRCIR</sequence>
<evidence type="ECO:0000313" key="1">
    <source>
        <dbReference type="EMBL" id="SEP62916.1"/>
    </source>
</evidence>
<dbReference type="Pfam" id="PF13698">
    <property type="entry name" value="DUF4156"/>
    <property type="match status" value="1"/>
</dbReference>